<comment type="caution">
    <text evidence="1">The sequence shown here is derived from an EMBL/GenBank/DDBJ whole genome shotgun (WGS) entry which is preliminary data.</text>
</comment>
<evidence type="ECO:0000313" key="1">
    <source>
        <dbReference type="EMBL" id="PWU83394.1"/>
    </source>
</evidence>
<sequence>MFVPDQNQLHALYIFRCGELRVGKPNEEMLALLAEDDWAYLSRLKDEAHERGVSIDDLQMIEDDTAELRQKGRRWCRLPCAVCCASPLSSAASMRWCMWGHVGRWRLWMWHASYRFWRCSTSPTLPRSFSPTPISARASRGTMSSRQYAAWQPPTRRSASLIWRGNPSAQSPPTIFLSSCDGTDGSRRCSLIETPSIVDWWRTLKGRCGTTPRCRGFLQFFPRPIR</sequence>
<name>A0A2V2UHG6_TRYCR</name>
<proteinExistence type="predicted"/>
<dbReference type="VEuPathDB" id="TriTrypDB:TcCLB.418221.20"/>
<dbReference type="VEuPathDB" id="TriTrypDB:C4B63_328g1"/>
<dbReference type="EMBL" id="PRFA01000328">
    <property type="protein sequence ID" value="PWU83394.1"/>
    <property type="molecule type" value="Genomic_DNA"/>
</dbReference>
<dbReference type="VEuPathDB" id="TriTrypDB:TCSYLVIO_007539"/>
<dbReference type="VEuPathDB" id="TriTrypDB:TcBrA4_0139420"/>
<gene>
    <name evidence="1" type="ORF">C4B63_328g1</name>
</gene>
<organism evidence="1 2">
    <name type="scientific">Trypanosoma cruzi</name>
    <dbReference type="NCBI Taxonomy" id="5693"/>
    <lineage>
        <taxon>Eukaryota</taxon>
        <taxon>Discoba</taxon>
        <taxon>Euglenozoa</taxon>
        <taxon>Kinetoplastea</taxon>
        <taxon>Metakinetoplastina</taxon>
        <taxon>Trypanosomatida</taxon>
        <taxon>Trypanosomatidae</taxon>
        <taxon>Trypanosoma</taxon>
        <taxon>Schizotrypanum</taxon>
    </lineage>
</organism>
<dbReference type="VEuPathDB" id="TriTrypDB:TcG_10330"/>
<dbReference type="VEuPathDB" id="TriTrypDB:Tc_MARK_6295"/>
<protein>
    <submittedName>
        <fullName evidence="1">Uncharacterized protein</fullName>
    </submittedName>
</protein>
<dbReference type="VEuPathDB" id="TriTrypDB:TcYC6_0032130"/>
<dbReference type="VEuPathDB" id="TriTrypDB:C3747_288g55"/>
<dbReference type="AlphaFoldDB" id="A0A2V2UHG6"/>
<dbReference type="Proteomes" id="UP000246121">
    <property type="component" value="Unassembled WGS sequence"/>
</dbReference>
<dbReference type="VEuPathDB" id="TriTrypDB:TcCL_Unassigned04406"/>
<accession>A0A2V2UHG6</accession>
<evidence type="ECO:0000313" key="2">
    <source>
        <dbReference type="Proteomes" id="UP000246121"/>
    </source>
</evidence>
<reference evidence="1 2" key="1">
    <citation type="journal article" date="2018" name="Microb. Genom.">
        <title>Expanding an expanded genome: long-read sequencing of Trypanosoma cruzi.</title>
        <authorList>
            <person name="Berna L."/>
            <person name="Rodriguez M."/>
            <person name="Chiribao M.L."/>
            <person name="Parodi-Talice A."/>
            <person name="Pita S."/>
            <person name="Rijo G."/>
            <person name="Alvarez-Valin F."/>
            <person name="Robello C."/>
        </authorList>
    </citation>
    <scope>NUCLEOTIDE SEQUENCE [LARGE SCALE GENOMIC DNA]</scope>
    <source>
        <strain evidence="1 2">Dm28c</strain>
    </source>
</reference>